<evidence type="ECO:0000313" key="2">
    <source>
        <dbReference type="EMBL" id="KAK0592816.1"/>
    </source>
</evidence>
<dbReference type="AlphaFoldDB" id="A0AA39S7R1"/>
<evidence type="ECO:0000256" key="1">
    <source>
        <dbReference type="SAM" id="MobiDB-lite"/>
    </source>
</evidence>
<name>A0AA39S7R1_ACESA</name>
<dbReference type="Proteomes" id="UP001168877">
    <property type="component" value="Unassembled WGS sequence"/>
</dbReference>
<accession>A0AA39S7R1</accession>
<evidence type="ECO:0000313" key="3">
    <source>
        <dbReference type="Proteomes" id="UP001168877"/>
    </source>
</evidence>
<proteinExistence type="predicted"/>
<keyword evidence="3" id="KW-1185">Reference proteome</keyword>
<gene>
    <name evidence="2" type="ORF">LWI29_025984</name>
</gene>
<organism evidence="2 3">
    <name type="scientific">Acer saccharum</name>
    <name type="common">Sugar maple</name>
    <dbReference type="NCBI Taxonomy" id="4024"/>
    <lineage>
        <taxon>Eukaryota</taxon>
        <taxon>Viridiplantae</taxon>
        <taxon>Streptophyta</taxon>
        <taxon>Embryophyta</taxon>
        <taxon>Tracheophyta</taxon>
        <taxon>Spermatophyta</taxon>
        <taxon>Magnoliopsida</taxon>
        <taxon>eudicotyledons</taxon>
        <taxon>Gunneridae</taxon>
        <taxon>Pentapetalae</taxon>
        <taxon>rosids</taxon>
        <taxon>malvids</taxon>
        <taxon>Sapindales</taxon>
        <taxon>Sapindaceae</taxon>
        <taxon>Hippocastanoideae</taxon>
        <taxon>Acereae</taxon>
        <taxon>Acer</taxon>
    </lineage>
</organism>
<feature type="region of interest" description="Disordered" evidence="1">
    <location>
        <begin position="1"/>
        <end position="23"/>
    </location>
</feature>
<reference evidence="2" key="2">
    <citation type="submission" date="2023-06" db="EMBL/GenBank/DDBJ databases">
        <authorList>
            <person name="Swenson N.G."/>
            <person name="Wegrzyn J.L."/>
            <person name="Mcevoy S.L."/>
        </authorList>
    </citation>
    <scope>NUCLEOTIDE SEQUENCE</scope>
    <source>
        <strain evidence="2">NS2018</strain>
        <tissue evidence="2">Leaf</tissue>
    </source>
</reference>
<feature type="compositionally biased region" description="Polar residues" evidence="1">
    <location>
        <begin position="1"/>
        <end position="18"/>
    </location>
</feature>
<reference evidence="2" key="1">
    <citation type="journal article" date="2022" name="Plant J.">
        <title>Strategies of tolerance reflected in two North American maple genomes.</title>
        <authorList>
            <person name="McEvoy S.L."/>
            <person name="Sezen U.U."/>
            <person name="Trouern-Trend A."/>
            <person name="McMahon S.M."/>
            <person name="Schaberg P.G."/>
            <person name="Yang J."/>
            <person name="Wegrzyn J.L."/>
            <person name="Swenson N.G."/>
        </authorList>
    </citation>
    <scope>NUCLEOTIDE SEQUENCE</scope>
    <source>
        <strain evidence="2">NS2018</strain>
    </source>
</reference>
<dbReference type="EMBL" id="JAUESC010000380">
    <property type="protein sequence ID" value="KAK0592816.1"/>
    <property type="molecule type" value="Genomic_DNA"/>
</dbReference>
<comment type="caution">
    <text evidence="2">The sequence shown here is derived from an EMBL/GenBank/DDBJ whole genome shotgun (WGS) entry which is preliminary data.</text>
</comment>
<sequence>MFGHSSSLPPRSICTPTTAVGRAPPSKEVGVVVVKAEGLEHFFSCSLEDIARHWMLGFVLLLLSSFHISQGKCA</sequence>
<protein>
    <submittedName>
        <fullName evidence="2">Uncharacterized protein</fullName>
    </submittedName>
</protein>